<dbReference type="InterPro" id="IPR001627">
    <property type="entry name" value="Semap_dom"/>
</dbReference>
<dbReference type="InterPro" id="IPR031148">
    <property type="entry name" value="Plexin"/>
</dbReference>
<evidence type="ECO:0000259" key="3">
    <source>
        <dbReference type="PROSITE" id="PS51004"/>
    </source>
</evidence>
<dbReference type="GO" id="GO:0050772">
    <property type="term" value="P:positive regulation of axonogenesis"/>
    <property type="evidence" value="ECO:0007669"/>
    <property type="project" value="TreeGrafter"/>
</dbReference>
<dbReference type="InterPro" id="IPR015943">
    <property type="entry name" value="WD40/YVTN_repeat-like_dom_sf"/>
</dbReference>
<sequence>MGRQNVAIFISAFTLITWLNCVHFSEQNITTHDLGQDITRVVTDANSDVYVGGVNFVARFTNKLEDQIRSISIGPVYEAKDCAPNRAPCNNTVRVLELIKELGVLLVCGTAYDGTCTLHRLVDLTEWFCLVGNIDPGASVFTSHATNQTTVVHLLPPIDDISSTPSQSTGDDYECRHQNFSLHFSNVANNGILAAIKETQIATFRNKLVKRSNTTPSQDWLSPTARVMVAGNIQRSDISNPVMLSMRNIRFSGNHFIIDYVNDPETQKKGLDIDPKIRSNFAIDYKFSFTWANFSYFLTVQEDIKGDQKKSITKLSRVPNNSSQIVPFVEVTLECDQNRTINNLATTATFVQTDFPLNGTFVPIPVLLVAFGRGVTPQSTTVDPSKGGSLCAFFIEDLAKNEFDYALNNCNKGDNMLVEPPYWITGASKECQSVNLTGQKNLYVKSISEVSSKSLLNASTFIRAAYSYVPKLSNTPDSKYSNIIDVFFITGTGSMENMNLQVSTSDKPVATVNLLVNMDLPFGKEMMEQGLTPVGFLDDLRTNLYLAVGSKIMRMSVNFCRQFPNCEQCMSSHEVYTCKWCPHLNICQDSKLTCNGRDEGSCPPKLEKFSPEFFPTEGGSLLTLDIANYRMPENDTLKVNV</sequence>
<dbReference type="GO" id="GO:0017154">
    <property type="term" value="F:semaphorin receptor activity"/>
    <property type="evidence" value="ECO:0007669"/>
    <property type="project" value="InterPro"/>
</dbReference>
<dbReference type="PROSITE" id="PS51004">
    <property type="entry name" value="SEMA"/>
    <property type="match status" value="1"/>
</dbReference>
<dbReference type="InterPro" id="IPR013783">
    <property type="entry name" value="Ig-like_fold"/>
</dbReference>
<dbReference type="GO" id="GO:0002116">
    <property type="term" value="C:semaphorin receptor complex"/>
    <property type="evidence" value="ECO:0007669"/>
    <property type="project" value="TreeGrafter"/>
</dbReference>
<dbReference type="Proteomes" id="UP001497497">
    <property type="component" value="Unassembled WGS sequence"/>
</dbReference>
<dbReference type="GO" id="GO:0005886">
    <property type="term" value="C:plasma membrane"/>
    <property type="evidence" value="ECO:0007669"/>
    <property type="project" value="TreeGrafter"/>
</dbReference>
<feature type="non-terminal residue" evidence="4">
    <location>
        <position position="641"/>
    </location>
</feature>
<proteinExistence type="predicted"/>
<dbReference type="PANTHER" id="PTHR22625">
    <property type="entry name" value="PLEXIN"/>
    <property type="match status" value="1"/>
</dbReference>
<dbReference type="InterPro" id="IPR036352">
    <property type="entry name" value="Semap_dom_sf"/>
</dbReference>
<evidence type="ECO:0000256" key="1">
    <source>
        <dbReference type="PROSITE-ProRule" id="PRU00352"/>
    </source>
</evidence>
<dbReference type="GO" id="GO:0008360">
    <property type="term" value="P:regulation of cell shape"/>
    <property type="evidence" value="ECO:0007669"/>
    <property type="project" value="TreeGrafter"/>
</dbReference>
<evidence type="ECO:0000256" key="2">
    <source>
        <dbReference type="SAM" id="SignalP"/>
    </source>
</evidence>
<dbReference type="EMBL" id="CAXITT010000039">
    <property type="protein sequence ID" value="CAL1528846.1"/>
    <property type="molecule type" value="Genomic_DNA"/>
</dbReference>
<evidence type="ECO:0000313" key="5">
    <source>
        <dbReference type="Proteomes" id="UP001497497"/>
    </source>
</evidence>
<dbReference type="SMART" id="SM00630">
    <property type="entry name" value="Sema"/>
    <property type="match status" value="1"/>
</dbReference>
<protein>
    <recommendedName>
        <fullName evidence="3">Sema domain-containing protein</fullName>
    </recommendedName>
</protein>
<dbReference type="SUPFAM" id="SSF101912">
    <property type="entry name" value="Sema domain"/>
    <property type="match status" value="2"/>
</dbReference>
<comment type="caution">
    <text evidence="1">Lacks conserved residue(s) required for the propagation of feature annotation.</text>
</comment>
<reference evidence="4 5" key="1">
    <citation type="submission" date="2024-04" db="EMBL/GenBank/DDBJ databases">
        <authorList>
            <consortium name="Genoscope - CEA"/>
            <person name="William W."/>
        </authorList>
    </citation>
    <scope>NUCLEOTIDE SEQUENCE [LARGE SCALE GENOMIC DNA]</scope>
</reference>
<keyword evidence="5" id="KW-1185">Reference proteome</keyword>
<feature type="signal peptide" evidence="2">
    <location>
        <begin position="1"/>
        <end position="24"/>
    </location>
</feature>
<dbReference type="PANTHER" id="PTHR22625:SF44">
    <property type="entry name" value="PLEXIN-B"/>
    <property type="match status" value="1"/>
</dbReference>
<accession>A0AAV2H9S4</accession>
<evidence type="ECO:0000313" key="4">
    <source>
        <dbReference type="EMBL" id="CAL1528846.1"/>
    </source>
</evidence>
<feature type="domain" description="Sema" evidence="3">
    <location>
        <begin position="1"/>
        <end position="557"/>
    </location>
</feature>
<dbReference type="Gene3D" id="2.60.40.10">
    <property type="entry name" value="Immunoglobulins"/>
    <property type="match status" value="1"/>
</dbReference>
<keyword evidence="2" id="KW-0732">Signal</keyword>
<organism evidence="4 5">
    <name type="scientific">Lymnaea stagnalis</name>
    <name type="common">Great pond snail</name>
    <name type="synonym">Helix stagnalis</name>
    <dbReference type="NCBI Taxonomy" id="6523"/>
    <lineage>
        <taxon>Eukaryota</taxon>
        <taxon>Metazoa</taxon>
        <taxon>Spiralia</taxon>
        <taxon>Lophotrochozoa</taxon>
        <taxon>Mollusca</taxon>
        <taxon>Gastropoda</taxon>
        <taxon>Heterobranchia</taxon>
        <taxon>Euthyneura</taxon>
        <taxon>Panpulmonata</taxon>
        <taxon>Hygrophila</taxon>
        <taxon>Lymnaeoidea</taxon>
        <taxon>Lymnaeidae</taxon>
        <taxon>Lymnaea</taxon>
    </lineage>
</organism>
<name>A0AAV2H9S4_LYMST</name>
<gene>
    <name evidence="4" type="ORF">GSLYS_00003016001</name>
</gene>
<dbReference type="GO" id="GO:0007162">
    <property type="term" value="P:negative regulation of cell adhesion"/>
    <property type="evidence" value="ECO:0007669"/>
    <property type="project" value="TreeGrafter"/>
</dbReference>
<comment type="caution">
    <text evidence="4">The sequence shown here is derived from an EMBL/GenBank/DDBJ whole genome shotgun (WGS) entry which is preliminary data.</text>
</comment>
<dbReference type="AlphaFoldDB" id="A0AAV2H9S4"/>
<feature type="chain" id="PRO_5043662722" description="Sema domain-containing protein" evidence="2">
    <location>
        <begin position="25"/>
        <end position="641"/>
    </location>
</feature>
<dbReference type="GO" id="GO:0030334">
    <property type="term" value="P:regulation of cell migration"/>
    <property type="evidence" value="ECO:0007669"/>
    <property type="project" value="TreeGrafter"/>
</dbReference>
<dbReference type="Gene3D" id="2.130.10.10">
    <property type="entry name" value="YVTN repeat-like/Quinoprotein amine dehydrogenase"/>
    <property type="match status" value="1"/>
</dbReference>